<organism evidence="1 3">
    <name type="scientific">Cytobacillus firmus</name>
    <name type="common">Bacillus firmus</name>
    <dbReference type="NCBI Taxonomy" id="1399"/>
    <lineage>
        <taxon>Bacteria</taxon>
        <taxon>Bacillati</taxon>
        <taxon>Bacillota</taxon>
        <taxon>Bacilli</taxon>
        <taxon>Bacillales</taxon>
        <taxon>Bacillaceae</taxon>
        <taxon>Cytobacillus</taxon>
    </lineage>
</organism>
<gene>
    <name evidence="1" type="ORF">KIS1582_3490</name>
    <name evidence="2" type="ORF">OD459_18555</name>
</gene>
<sequence>MYQIERGSMEEVLLHLQNIGLQLNEFEKTSDSIPVKNYKELLEFSISIARRTNDVSDTIDEIIQDIESKL</sequence>
<dbReference type="Proteomes" id="UP001163104">
    <property type="component" value="Chromosome"/>
</dbReference>
<dbReference type="OrthoDB" id="2887257at2"/>
<dbReference type="AlphaFoldDB" id="A0A0J5YL31"/>
<name>A0A0J5YL31_CYTFI</name>
<dbReference type="GeneID" id="67525719"/>
<dbReference type="EMBL" id="CP107027">
    <property type="protein sequence ID" value="UYG94166.1"/>
    <property type="molecule type" value="Genomic_DNA"/>
</dbReference>
<reference evidence="1 3" key="1">
    <citation type="journal article" date="2020" name="G3 (Bethesda)">
        <title>Whole Genome Sequencing and Comparative Genomics of Two Nematicidal Bacillus Strains Reveals a Wide Range of Possible Virulence Factors.</title>
        <authorList>
            <person name="Susic N."/>
            <person name="Janezic S."/>
            <person name="Rupnik M."/>
            <person name="Geric Stare B."/>
        </authorList>
    </citation>
    <scope>NUCLEOTIDE SEQUENCE [LARGE SCALE GENOMIC DNA]</scope>
    <source>
        <strain evidence="1 3">I-1582</strain>
    </source>
</reference>
<evidence type="ECO:0000313" key="3">
    <source>
        <dbReference type="Proteomes" id="UP000465778"/>
    </source>
</evidence>
<accession>A0A0J5YL31</accession>
<dbReference type="EMBL" id="VDEM01000048">
    <property type="protein sequence ID" value="KAF0822731.1"/>
    <property type="molecule type" value="Genomic_DNA"/>
</dbReference>
<dbReference type="Proteomes" id="UP000465778">
    <property type="component" value="Unassembled WGS sequence"/>
</dbReference>
<proteinExistence type="predicted"/>
<reference evidence="2" key="2">
    <citation type="submission" date="2022-10" db="EMBL/GenBank/DDBJ databases">
        <title>Mechanism of multi-heavy metal repair in Cytobacillus Firmus M7.</title>
        <authorList>
            <person name="Li X."/>
            <person name="Yu C."/>
        </authorList>
    </citation>
    <scope>NUCLEOTIDE SEQUENCE</scope>
    <source>
        <strain evidence="2">M7</strain>
    </source>
</reference>
<evidence type="ECO:0000313" key="1">
    <source>
        <dbReference type="EMBL" id="KAF0822731.1"/>
    </source>
</evidence>
<protein>
    <submittedName>
        <fullName evidence="1">Uncharacterized protein</fullName>
    </submittedName>
</protein>
<evidence type="ECO:0000313" key="2">
    <source>
        <dbReference type="EMBL" id="UYG94166.1"/>
    </source>
</evidence>
<dbReference type="RefSeq" id="WP_048011093.1">
    <property type="nucleotide sequence ID" value="NZ_CANMEA010000007.1"/>
</dbReference>